<comment type="caution">
    <text evidence="2">The sequence shown here is derived from an EMBL/GenBank/DDBJ whole genome shotgun (WGS) entry which is preliminary data.</text>
</comment>
<feature type="transmembrane region" description="Helical" evidence="1">
    <location>
        <begin position="12"/>
        <end position="32"/>
    </location>
</feature>
<proteinExistence type="predicted"/>
<dbReference type="RefSeq" id="WP_157460557.1">
    <property type="nucleotide sequence ID" value="NZ_WQLB01000029.1"/>
</dbReference>
<dbReference type="EMBL" id="WQLB01000029">
    <property type="protein sequence ID" value="MVN88497.1"/>
    <property type="molecule type" value="Genomic_DNA"/>
</dbReference>
<keyword evidence="1" id="KW-1133">Transmembrane helix</keyword>
<feature type="transmembrane region" description="Helical" evidence="1">
    <location>
        <begin position="124"/>
        <end position="143"/>
    </location>
</feature>
<feature type="transmembrane region" description="Helical" evidence="1">
    <location>
        <begin position="99"/>
        <end position="118"/>
    </location>
</feature>
<keyword evidence="1" id="KW-0472">Membrane</keyword>
<protein>
    <submittedName>
        <fullName evidence="2">Uncharacterized protein</fullName>
    </submittedName>
</protein>
<evidence type="ECO:0000313" key="2">
    <source>
        <dbReference type="EMBL" id="MVN88497.1"/>
    </source>
</evidence>
<name>A0A7C9LP13_9DEIO</name>
<dbReference type="Proteomes" id="UP000483286">
    <property type="component" value="Unassembled WGS sequence"/>
</dbReference>
<evidence type="ECO:0000313" key="3">
    <source>
        <dbReference type="Proteomes" id="UP000483286"/>
    </source>
</evidence>
<feature type="transmembrane region" description="Helical" evidence="1">
    <location>
        <begin position="52"/>
        <end position="70"/>
    </location>
</feature>
<sequence length="147" mass="16732">MRQMVFNKESLLQSVTIALVISMILWVMYYIIVSPNQVYIRIRLDDKASLGSEWRIVFMPIIMSFAYLVLSQAGKAGVMNMPYDEPLSPREVGHIAAKLNILIMIIFVVVIISMVSGQSWPVEAVAISMFLMIFFVTSCLMAIKMFR</sequence>
<keyword evidence="3" id="KW-1185">Reference proteome</keyword>
<reference evidence="2 3" key="1">
    <citation type="submission" date="2019-12" db="EMBL/GenBank/DDBJ databases">
        <title>Deinococcus sp. HMF7620 Genome sequencing and assembly.</title>
        <authorList>
            <person name="Kang H."/>
            <person name="Kim H."/>
            <person name="Joh K."/>
        </authorList>
    </citation>
    <scope>NUCLEOTIDE SEQUENCE [LARGE SCALE GENOMIC DNA]</scope>
    <source>
        <strain evidence="2 3">HMF7620</strain>
    </source>
</reference>
<dbReference type="AlphaFoldDB" id="A0A7C9LP13"/>
<accession>A0A7C9LP13</accession>
<organism evidence="2 3">
    <name type="scientific">Deinococcus arboris</name>
    <dbReference type="NCBI Taxonomy" id="2682977"/>
    <lineage>
        <taxon>Bacteria</taxon>
        <taxon>Thermotogati</taxon>
        <taxon>Deinococcota</taxon>
        <taxon>Deinococci</taxon>
        <taxon>Deinococcales</taxon>
        <taxon>Deinococcaceae</taxon>
        <taxon>Deinococcus</taxon>
    </lineage>
</organism>
<gene>
    <name evidence="2" type="ORF">GO986_17280</name>
</gene>
<evidence type="ECO:0000256" key="1">
    <source>
        <dbReference type="SAM" id="Phobius"/>
    </source>
</evidence>
<keyword evidence="1" id="KW-0812">Transmembrane</keyword>